<dbReference type="InterPro" id="IPR036271">
    <property type="entry name" value="Tet_transcr_reg_TetR-rel_C_sf"/>
</dbReference>
<dbReference type="Proteomes" id="UP000233276">
    <property type="component" value="Chromosome"/>
</dbReference>
<dbReference type="KEGG" id="mhos:CXR34_14240"/>
<dbReference type="EMBL" id="CP025299">
    <property type="protein sequence ID" value="AUG30505.1"/>
    <property type="molecule type" value="Genomic_DNA"/>
</dbReference>
<dbReference type="InterPro" id="IPR039538">
    <property type="entry name" value="BetI_C"/>
</dbReference>
<sequence>MPKIVDHDQRRELIVDATWRLIERGGFERATMREIAAEAGFAHGALQRYFPNKESLLAAAFVRAHTRTNERSREALARQRGLTALRTLCHEIMPLGVERTLEARVVVAFWDRAVQDEELWDAHRANALAWRRQMAASLAEAREDGEIRDDVDIDVVIDQITSFNAGLQIMCLLMPDTTTPERQVAALDDLLDGLRPHRAVPQPS</sequence>
<evidence type="ECO:0000313" key="6">
    <source>
        <dbReference type="Proteomes" id="UP000233276"/>
    </source>
</evidence>
<evidence type="ECO:0000256" key="4">
    <source>
        <dbReference type="ARBA" id="ARBA00023163"/>
    </source>
</evidence>
<protein>
    <submittedName>
        <fullName evidence="5">TetR family transcriptional regulator</fullName>
    </submittedName>
</protein>
<dbReference type="GO" id="GO:0000976">
    <property type="term" value="F:transcription cis-regulatory region binding"/>
    <property type="evidence" value="ECO:0007669"/>
    <property type="project" value="TreeGrafter"/>
</dbReference>
<evidence type="ECO:0000313" key="5">
    <source>
        <dbReference type="EMBL" id="AUG30505.1"/>
    </source>
</evidence>
<dbReference type="Pfam" id="PF13977">
    <property type="entry name" value="TetR_C_6"/>
    <property type="match status" value="1"/>
</dbReference>
<dbReference type="SUPFAM" id="SSF48498">
    <property type="entry name" value="Tetracyclin repressor-like, C-terminal domain"/>
    <property type="match status" value="1"/>
</dbReference>
<keyword evidence="3" id="KW-0238">DNA-binding</keyword>
<dbReference type="PANTHER" id="PTHR30055">
    <property type="entry name" value="HTH-TYPE TRANSCRIPTIONAL REGULATOR RUTR"/>
    <property type="match status" value="1"/>
</dbReference>
<dbReference type="Gene3D" id="1.10.357.10">
    <property type="entry name" value="Tetracycline Repressor, domain 2"/>
    <property type="match status" value="1"/>
</dbReference>
<gene>
    <name evidence="5" type="ORF">CXR34_14240</name>
</gene>
<evidence type="ECO:0000256" key="2">
    <source>
        <dbReference type="ARBA" id="ARBA00023015"/>
    </source>
</evidence>
<organism evidence="5 6">
    <name type="scientific">Microbacterium hominis</name>
    <dbReference type="NCBI Taxonomy" id="162426"/>
    <lineage>
        <taxon>Bacteria</taxon>
        <taxon>Bacillati</taxon>
        <taxon>Actinomycetota</taxon>
        <taxon>Actinomycetes</taxon>
        <taxon>Micrococcales</taxon>
        <taxon>Microbacteriaceae</taxon>
        <taxon>Microbacterium</taxon>
    </lineage>
</organism>
<keyword evidence="1" id="KW-0678">Repressor</keyword>
<dbReference type="PROSITE" id="PS50977">
    <property type="entry name" value="HTH_TETR_2"/>
    <property type="match status" value="1"/>
</dbReference>
<dbReference type="OrthoDB" id="9816296at2"/>
<reference evidence="5 6" key="1">
    <citation type="submission" date="2017-12" db="EMBL/GenBank/DDBJ databases">
        <title>Isolation and characterization of estrogens degradatiion strain Microbacterium hominis SJTG1.</title>
        <authorList>
            <person name="Xiong W."/>
            <person name="Yin C."/>
            <person name="Zheng D."/>
            <person name="Liang R."/>
        </authorList>
    </citation>
    <scope>NUCLEOTIDE SEQUENCE [LARGE SCALE GENOMIC DNA]</scope>
    <source>
        <strain evidence="5 6">SJTG1</strain>
    </source>
</reference>
<dbReference type="SUPFAM" id="SSF46689">
    <property type="entry name" value="Homeodomain-like"/>
    <property type="match status" value="1"/>
</dbReference>
<dbReference type="RefSeq" id="WP_060960435.1">
    <property type="nucleotide sequence ID" value="NZ_CP025299.1"/>
</dbReference>
<dbReference type="PANTHER" id="PTHR30055:SF228">
    <property type="entry name" value="TRANSCRIPTIONAL REGULATOR-RELATED"/>
    <property type="match status" value="1"/>
</dbReference>
<accession>A0A134DFD9</accession>
<dbReference type="InterPro" id="IPR001647">
    <property type="entry name" value="HTH_TetR"/>
</dbReference>
<dbReference type="GO" id="GO:0003700">
    <property type="term" value="F:DNA-binding transcription factor activity"/>
    <property type="evidence" value="ECO:0007669"/>
    <property type="project" value="TreeGrafter"/>
</dbReference>
<dbReference type="InterPro" id="IPR009057">
    <property type="entry name" value="Homeodomain-like_sf"/>
</dbReference>
<proteinExistence type="predicted"/>
<dbReference type="InterPro" id="IPR050109">
    <property type="entry name" value="HTH-type_TetR-like_transc_reg"/>
</dbReference>
<evidence type="ECO:0000256" key="3">
    <source>
        <dbReference type="ARBA" id="ARBA00023125"/>
    </source>
</evidence>
<keyword evidence="2" id="KW-0805">Transcription regulation</keyword>
<dbReference type="PRINTS" id="PR00455">
    <property type="entry name" value="HTHTETR"/>
</dbReference>
<dbReference type="Pfam" id="PF00440">
    <property type="entry name" value="TetR_N"/>
    <property type="match status" value="1"/>
</dbReference>
<name>A0A134DFD9_9MICO</name>
<evidence type="ECO:0000256" key="1">
    <source>
        <dbReference type="ARBA" id="ARBA00022491"/>
    </source>
</evidence>
<dbReference type="AlphaFoldDB" id="A0A134DFD9"/>
<keyword evidence="4" id="KW-0804">Transcription</keyword>